<evidence type="ECO:0000313" key="1">
    <source>
        <dbReference type="EMBL" id="QDV34982.1"/>
    </source>
</evidence>
<name>A0A518H2A1_9BACT</name>
<dbReference type="KEGG" id="tpla:ElP_28790"/>
<accession>A0A518H2A1</accession>
<evidence type="ECO:0000313" key="2">
    <source>
        <dbReference type="Proteomes" id="UP000317835"/>
    </source>
</evidence>
<proteinExistence type="predicted"/>
<reference evidence="1 2" key="1">
    <citation type="submission" date="2019-02" db="EMBL/GenBank/DDBJ databases">
        <title>Deep-cultivation of Planctomycetes and their phenomic and genomic characterization uncovers novel biology.</title>
        <authorList>
            <person name="Wiegand S."/>
            <person name="Jogler M."/>
            <person name="Boedeker C."/>
            <person name="Pinto D."/>
            <person name="Vollmers J."/>
            <person name="Rivas-Marin E."/>
            <person name="Kohn T."/>
            <person name="Peeters S.H."/>
            <person name="Heuer A."/>
            <person name="Rast P."/>
            <person name="Oberbeckmann S."/>
            <person name="Bunk B."/>
            <person name="Jeske O."/>
            <person name="Meyerdierks A."/>
            <person name="Storesund J.E."/>
            <person name="Kallscheuer N."/>
            <person name="Luecker S."/>
            <person name="Lage O.M."/>
            <person name="Pohl T."/>
            <person name="Merkel B.J."/>
            <person name="Hornburger P."/>
            <person name="Mueller R.-W."/>
            <person name="Bruemmer F."/>
            <person name="Labrenz M."/>
            <person name="Spormann A.M."/>
            <person name="Op den Camp H."/>
            <person name="Overmann J."/>
            <person name="Amann R."/>
            <person name="Jetten M.S.M."/>
            <person name="Mascher T."/>
            <person name="Medema M.H."/>
            <person name="Devos D.P."/>
            <person name="Kaster A.-K."/>
            <person name="Ovreas L."/>
            <person name="Rohde M."/>
            <person name="Galperin M.Y."/>
            <person name="Jogler C."/>
        </authorList>
    </citation>
    <scope>NUCLEOTIDE SEQUENCE [LARGE SCALE GENOMIC DNA]</scope>
    <source>
        <strain evidence="1 2">ElP</strain>
    </source>
</reference>
<sequence length="82" mass="9065">MTPAEEVRRACQALNNDKGTGGQTKLARLLPLNSHGKPVNSRTVRRWIAGKTEPHPVLLERIRDIREQAENDGQQKGCALAP</sequence>
<keyword evidence="2" id="KW-1185">Reference proteome</keyword>
<dbReference type="AlphaFoldDB" id="A0A518H2A1"/>
<protein>
    <submittedName>
        <fullName evidence="1">Uncharacterized protein</fullName>
    </submittedName>
</protein>
<dbReference type="Proteomes" id="UP000317835">
    <property type="component" value="Chromosome"/>
</dbReference>
<gene>
    <name evidence="1" type="ORF">ElP_28790</name>
</gene>
<dbReference type="EMBL" id="CP036426">
    <property type="protein sequence ID" value="QDV34982.1"/>
    <property type="molecule type" value="Genomic_DNA"/>
</dbReference>
<organism evidence="1 2">
    <name type="scientific">Tautonia plasticadhaerens</name>
    <dbReference type="NCBI Taxonomy" id="2527974"/>
    <lineage>
        <taxon>Bacteria</taxon>
        <taxon>Pseudomonadati</taxon>
        <taxon>Planctomycetota</taxon>
        <taxon>Planctomycetia</taxon>
        <taxon>Isosphaerales</taxon>
        <taxon>Isosphaeraceae</taxon>
        <taxon>Tautonia</taxon>
    </lineage>
</organism>